<evidence type="ECO:0000256" key="1">
    <source>
        <dbReference type="SAM" id="Coils"/>
    </source>
</evidence>
<dbReference type="Proteomes" id="UP000663880">
    <property type="component" value="Unassembled WGS sequence"/>
</dbReference>
<evidence type="ECO:0000256" key="2">
    <source>
        <dbReference type="SAM" id="MobiDB-lite"/>
    </source>
</evidence>
<evidence type="ECO:0000313" key="4">
    <source>
        <dbReference type="Proteomes" id="UP000663880"/>
    </source>
</evidence>
<evidence type="ECO:0000313" key="3">
    <source>
        <dbReference type="EMBL" id="CAF4947777.1"/>
    </source>
</evidence>
<gene>
    <name evidence="3" type="ORF">PMACD_LOCUS15360</name>
</gene>
<dbReference type="OrthoDB" id="7312725at2759"/>
<accession>A0A821XRH4</accession>
<protein>
    <submittedName>
        <fullName evidence="3">Uncharacterized protein</fullName>
    </submittedName>
</protein>
<dbReference type="EMBL" id="CAJOBZ010000070">
    <property type="protein sequence ID" value="CAF4947777.1"/>
    <property type="molecule type" value="Genomic_DNA"/>
</dbReference>
<name>A0A821XRH4_9NEOP</name>
<feature type="coiled-coil region" evidence="1">
    <location>
        <begin position="115"/>
        <end position="142"/>
    </location>
</feature>
<keyword evidence="1" id="KW-0175">Coiled coil</keyword>
<feature type="compositionally biased region" description="Basic and acidic residues" evidence="2">
    <location>
        <begin position="56"/>
        <end position="66"/>
    </location>
</feature>
<proteinExistence type="predicted"/>
<sequence length="154" mass="17759">MPKCSDMTPQDLKIVSNYDKERTEPKCHYILTGPDRAKRLPGSRDCLNRIPRPRNAKGDRRNRIEIPDDGGDTEVCPTSSMFNLEIEKKFKSPTTSLSTGSVLDTPRKVRMKSELHKCRKRLTSKEKVINNLRKKNSRLVKKTISLKKCFNEKI</sequence>
<reference evidence="3" key="1">
    <citation type="submission" date="2021-02" db="EMBL/GenBank/DDBJ databases">
        <authorList>
            <person name="Steward A R."/>
        </authorList>
    </citation>
    <scope>NUCLEOTIDE SEQUENCE</scope>
</reference>
<comment type="caution">
    <text evidence="3">The sequence shown here is derived from an EMBL/GenBank/DDBJ whole genome shotgun (WGS) entry which is preliminary data.</text>
</comment>
<keyword evidence="4" id="KW-1185">Reference proteome</keyword>
<dbReference type="AlphaFoldDB" id="A0A821XRH4"/>
<feature type="region of interest" description="Disordered" evidence="2">
    <location>
        <begin position="40"/>
        <end position="72"/>
    </location>
</feature>
<organism evidence="3 4">
    <name type="scientific">Pieris macdunnoughi</name>
    <dbReference type="NCBI Taxonomy" id="345717"/>
    <lineage>
        <taxon>Eukaryota</taxon>
        <taxon>Metazoa</taxon>
        <taxon>Ecdysozoa</taxon>
        <taxon>Arthropoda</taxon>
        <taxon>Hexapoda</taxon>
        <taxon>Insecta</taxon>
        <taxon>Pterygota</taxon>
        <taxon>Neoptera</taxon>
        <taxon>Endopterygota</taxon>
        <taxon>Lepidoptera</taxon>
        <taxon>Glossata</taxon>
        <taxon>Ditrysia</taxon>
        <taxon>Papilionoidea</taxon>
        <taxon>Pieridae</taxon>
        <taxon>Pierinae</taxon>
        <taxon>Pieris</taxon>
    </lineage>
</organism>